<keyword evidence="4" id="KW-1185">Reference proteome</keyword>
<evidence type="ECO:0000259" key="2">
    <source>
        <dbReference type="Pfam" id="PF00892"/>
    </source>
</evidence>
<feature type="transmembrane region" description="Helical" evidence="1">
    <location>
        <begin position="266"/>
        <end position="287"/>
    </location>
</feature>
<feature type="transmembrane region" description="Helical" evidence="1">
    <location>
        <begin position="212"/>
        <end position="231"/>
    </location>
</feature>
<keyword evidence="1" id="KW-0472">Membrane</keyword>
<reference evidence="3 4" key="1">
    <citation type="submission" date="2020-02" db="EMBL/GenBank/DDBJ databases">
        <authorList>
            <person name="Kim M.K."/>
        </authorList>
    </citation>
    <scope>NUCLEOTIDE SEQUENCE [LARGE SCALE GENOMIC DNA]</scope>
    <source>
        <strain evidence="3 4">17J57-3</strain>
    </source>
</reference>
<feature type="domain" description="EamA" evidence="2">
    <location>
        <begin position="153"/>
        <end position="283"/>
    </location>
</feature>
<feature type="transmembrane region" description="Helical" evidence="1">
    <location>
        <begin position="97"/>
        <end position="118"/>
    </location>
</feature>
<feature type="transmembrane region" description="Helical" evidence="1">
    <location>
        <begin position="70"/>
        <end position="91"/>
    </location>
</feature>
<feature type="transmembrane region" description="Helical" evidence="1">
    <location>
        <begin position="243"/>
        <end position="260"/>
    </location>
</feature>
<proteinExistence type="predicted"/>
<dbReference type="InterPro" id="IPR000620">
    <property type="entry name" value="EamA_dom"/>
</dbReference>
<dbReference type="AlphaFoldDB" id="A0A6B3SV04"/>
<dbReference type="PANTHER" id="PTHR22911:SF137">
    <property type="entry name" value="SOLUTE CARRIER FAMILY 35 MEMBER G2-RELATED"/>
    <property type="match status" value="1"/>
</dbReference>
<evidence type="ECO:0000313" key="3">
    <source>
        <dbReference type="EMBL" id="NEX62202.1"/>
    </source>
</evidence>
<keyword evidence="1" id="KW-1133">Transmembrane helix</keyword>
<evidence type="ECO:0000313" key="4">
    <source>
        <dbReference type="Proteomes" id="UP000482155"/>
    </source>
</evidence>
<evidence type="ECO:0000256" key="1">
    <source>
        <dbReference type="SAM" id="Phobius"/>
    </source>
</evidence>
<accession>A0A6B3SV04</accession>
<protein>
    <submittedName>
        <fullName evidence="3">EamA family transporter</fullName>
    </submittedName>
</protein>
<feature type="transmembrane region" description="Helical" evidence="1">
    <location>
        <begin position="178"/>
        <end position="200"/>
    </location>
</feature>
<dbReference type="InterPro" id="IPR037185">
    <property type="entry name" value="EmrE-like"/>
</dbReference>
<gene>
    <name evidence="3" type="ORF">G3574_14020</name>
</gene>
<dbReference type="Proteomes" id="UP000482155">
    <property type="component" value="Unassembled WGS sequence"/>
</dbReference>
<feature type="domain" description="EamA" evidence="2">
    <location>
        <begin position="10"/>
        <end position="140"/>
    </location>
</feature>
<dbReference type="PANTHER" id="PTHR22911">
    <property type="entry name" value="ACYL-MALONYL CONDENSING ENZYME-RELATED"/>
    <property type="match status" value="1"/>
</dbReference>
<comment type="caution">
    <text evidence="3">The sequence shown here is derived from an EMBL/GenBank/DDBJ whole genome shotgun (WGS) entry which is preliminary data.</text>
</comment>
<feature type="transmembrane region" description="Helical" evidence="1">
    <location>
        <begin position="150"/>
        <end position="171"/>
    </location>
</feature>
<feature type="transmembrane region" description="Helical" evidence="1">
    <location>
        <begin position="38"/>
        <end position="58"/>
    </location>
</feature>
<name>A0A6B3SV04_9BURK</name>
<sequence length="300" mass="32143">MRQDEKKHRIGLAQIHVAVLLAGGAGLFAKLLTVTPEILVTGRTAFGSVALFLFAMATSASLRLRGARDLAMVVLSGVILAAHWLTFFLSIQVSTVAIGLLAFSTFPLFTTFLEPAIFGERLRRQDIVTAFVVMAGLVLVTPSFDVGNRLTQGLLWGIGSAFMYAVLCLLSRTYAGRYPAVTVSFYQQGVAALCTLPFALRWHGTLSAHDMAYLAVLGVVFTALGQGLVVASLRHLRVQTTSIVFGLEPVYGILLAWLLIGEIPSLRTLLGGGLICGAVLWASLGSGDWQAHGESRRAPQ</sequence>
<dbReference type="EMBL" id="JAAIVB010000045">
    <property type="protein sequence ID" value="NEX62202.1"/>
    <property type="molecule type" value="Genomic_DNA"/>
</dbReference>
<feature type="transmembrane region" description="Helical" evidence="1">
    <location>
        <begin position="127"/>
        <end position="144"/>
    </location>
</feature>
<dbReference type="RefSeq" id="WP_163964178.1">
    <property type="nucleotide sequence ID" value="NZ_JAAIVB010000045.1"/>
</dbReference>
<organism evidence="3 4">
    <name type="scientific">Noviherbaspirillum galbum</name>
    <dbReference type="NCBI Taxonomy" id="2709383"/>
    <lineage>
        <taxon>Bacteria</taxon>
        <taxon>Pseudomonadati</taxon>
        <taxon>Pseudomonadota</taxon>
        <taxon>Betaproteobacteria</taxon>
        <taxon>Burkholderiales</taxon>
        <taxon>Oxalobacteraceae</taxon>
        <taxon>Noviherbaspirillum</taxon>
    </lineage>
</organism>
<feature type="transmembrane region" description="Helical" evidence="1">
    <location>
        <begin position="12"/>
        <end position="32"/>
    </location>
</feature>
<dbReference type="Pfam" id="PF00892">
    <property type="entry name" value="EamA"/>
    <property type="match status" value="2"/>
</dbReference>
<keyword evidence="1" id="KW-0812">Transmembrane</keyword>
<dbReference type="GO" id="GO:0016020">
    <property type="term" value="C:membrane"/>
    <property type="evidence" value="ECO:0007669"/>
    <property type="project" value="InterPro"/>
</dbReference>
<dbReference type="SUPFAM" id="SSF103481">
    <property type="entry name" value="Multidrug resistance efflux transporter EmrE"/>
    <property type="match status" value="2"/>
</dbReference>